<organism evidence="7 8">
    <name type="scientific">Spiribacter aquaticus</name>
    <dbReference type="NCBI Taxonomy" id="1935996"/>
    <lineage>
        <taxon>Bacteria</taxon>
        <taxon>Pseudomonadati</taxon>
        <taxon>Pseudomonadota</taxon>
        <taxon>Gammaproteobacteria</taxon>
        <taxon>Chromatiales</taxon>
        <taxon>Ectothiorhodospiraceae</taxon>
        <taxon>Spiribacter</taxon>
    </lineage>
</organism>
<accession>A0A557RMP7</accession>
<evidence type="ECO:0000256" key="4">
    <source>
        <dbReference type="ARBA" id="ARBA00023136"/>
    </source>
</evidence>
<feature type="transmembrane region" description="Helical" evidence="5">
    <location>
        <begin position="69"/>
        <end position="89"/>
    </location>
</feature>
<keyword evidence="7" id="KW-0436">Ligase</keyword>
<dbReference type="AlphaFoldDB" id="A0A557RMP7"/>
<keyword evidence="8" id="KW-1185">Reference proteome</keyword>
<evidence type="ECO:0000256" key="3">
    <source>
        <dbReference type="ARBA" id="ARBA00022989"/>
    </source>
</evidence>
<evidence type="ECO:0000313" key="8">
    <source>
        <dbReference type="Proteomes" id="UP000316688"/>
    </source>
</evidence>
<feature type="transmembrane region" description="Helical" evidence="5">
    <location>
        <begin position="123"/>
        <end position="140"/>
    </location>
</feature>
<feature type="transmembrane region" description="Helical" evidence="5">
    <location>
        <begin position="160"/>
        <end position="177"/>
    </location>
</feature>
<evidence type="ECO:0000313" key="7">
    <source>
        <dbReference type="EMBL" id="TVO66412.1"/>
    </source>
</evidence>
<dbReference type="PANTHER" id="PTHR37422:SF23">
    <property type="entry name" value="TEICHURONIC ACID BIOSYNTHESIS PROTEIN TUAE"/>
    <property type="match status" value="1"/>
</dbReference>
<reference evidence="7 8" key="1">
    <citation type="submission" date="2019-07" db="EMBL/GenBank/DDBJ databases">
        <title>Reclasification of Spiribacter aquaticus.</title>
        <authorList>
            <person name="Leon M.J."/>
            <person name="Sanchez-Porro C."/>
            <person name="Ventosa A."/>
        </authorList>
    </citation>
    <scope>NUCLEOTIDE SEQUENCE [LARGE SCALE GENOMIC DNA]</scope>
    <source>
        <strain evidence="7 8">SP30</strain>
    </source>
</reference>
<evidence type="ECO:0000256" key="1">
    <source>
        <dbReference type="ARBA" id="ARBA00004141"/>
    </source>
</evidence>
<evidence type="ECO:0000259" key="6">
    <source>
        <dbReference type="Pfam" id="PF04932"/>
    </source>
</evidence>
<keyword evidence="2 5" id="KW-0812">Transmembrane</keyword>
<gene>
    <name evidence="7" type="ORF">FPL11_01620</name>
</gene>
<dbReference type="Pfam" id="PF04932">
    <property type="entry name" value="Wzy_C"/>
    <property type="match status" value="1"/>
</dbReference>
<evidence type="ECO:0000256" key="2">
    <source>
        <dbReference type="ARBA" id="ARBA00022692"/>
    </source>
</evidence>
<keyword evidence="4 5" id="KW-0472">Membrane</keyword>
<comment type="caution">
    <text evidence="7">The sequence shown here is derived from an EMBL/GenBank/DDBJ whole genome shotgun (WGS) entry which is preliminary data.</text>
</comment>
<feature type="transmembrane region" description="Helical" evidence="5">
    <location>
        <begin position="232"/>
        <end position="251"/>
    </location>
</feature>
<dbReference type="InterPro" id="IPR051533">
    <property type="entry name" value="WaaL-like"/>
</dbReference>
<feature type="domain" description="O-antigen ligase-related" evidence="6">
    <location>
        <begin position="197"/>
        <end position="349"/>
    </location>
</feature>
<sequence>MKADKTAVSDDCRDRISERISVFLSISAAAMAAFAVVLPSGYSIGALFLLIGSVFGLIRSGVPHIDRTAWGVVFAMSAYSTYWITHAALHGADPSAFDQTSRLLLAVPVLLATAMYGLRWVFIWIGIALGGVSTGVIGLYETYVESARRASGGVGPEHFGNLSIFFASLSIVGLAWMSETRQPIRYQVIPILGILGGFAGSLASGTRASWIALLVLLVLITFALLRLRLRRMLLVMAVAILVGSSALATTMDHSSFVTRLQGAAEDISHFYTDGARAGSMSKRFDVWKGSLRLFKEKPLFGWGDRGYQEEMNSLAESGYITKGAARLNHSHNDWLNASSKRGILGLTILAALYFFPIWLYLRFFRSEQSPSDRIISLGGLVASTNFLVYGLAHHALGSNNGVMNFAFWTAVFCGYITNAKRYNELSESCNQISHEPQRISRS</sequence>
<feature type="transmembrane region" description="Helical" evidence="5">
    <location>
        <begin position="101"/>
        <end position="118"/>
    </location>
</feature>
<protein>
    <submittedName>
        <fullName evidence="7">O-antigen ligase family protein</fullName>
    </submittedName>
</protein>
<proteinExistence type="predicted"/>
<dbReference type="Proteomes" id="UP000316688">
    <property type="component" value="Unassembled WGS sequence"/>
</dbReference>
<feature type="transmembrane region" description="Helical" evidence="5">
    <location>
        <begin position="44"/>
        <end position="62"/>
    </location>
</feature>
<dbReference type="InterPro" id="IPR007016">
    <property type="entry name" value="O-antigen_ligase-rel_domated"/>
</dbReference>
<name>A0A557RMP7_9GAMM</name>
<dbReference type="GO" id="GO:0016020">
    <property type="term" value="C:membrane"/>
    <property type="evidence" value="ECO:0007669"/>
    <property type="project" value="UniProtKB-SubCell"/>
</dbReference>
<dbReference type="GO" id="GO:0016874">
    <property type="term" value="F:ligase activity"/>
    <property type="evidence" value="ECO:0007669"/>
    <property type="project" value="UniProtKB-KW"/>
</dbReference>
<feature type="transmembrane region" description="Helical" evidence="5">
    <location>
        <begin position="373"/>
        <end position="392"/>
    </location>
</feature>
<feature type="transmembrane region" description="Helical" evidence="5">
    <location>
        <begin position="20"/>
        <end position="38"/>
    </location>
</feature>
<comment type="subcellular location">
    <subcellularLocation>
        <location evidence="1">Membrane</location>
        <topology evidence="1">Multi-pass membrane protein</topology>
    </subcellularLocation>
</comment>
<dbReference type="EMBL" id="VMKP01000001">
    <property type="protein sequence ID" value="TVO66412.1"/>
    <property type="molecule type" value="Genomic_DNA"/>
</dbReference>
<feature type="transmembrane region" description="Helical" evidence="5">
    <location>
        <begin position="208"/>
        <end position="225"/>
    </location>
</feature>
<keyword evidence="3 5" id="KW-1133">Transmembrane helix</keyword>
<evidence type="ECO:0000256" key="5">
    <source>
        <dbReference type="SAM" id="Phobius"/>
    </source>
</evidence>
<feature type="transmembrane region" description="Helical" evidence="5">
    <location>
        <begin position="342"/>
        <end position="361"/>
    </location>
</feature>
<dbReference type="PANTHER" id="PTHR37422">
    <property type="entry name" value="TEICHURONIC ACID BIOSYNTHESIS PROTEIN TUAE"/>
    <property type="match status" value="1"/>
</dbReference>
<dbReference type="RefSeq" id="WP_144346951.1">
    <property type="nucleotide sequence ID" value="NZ_VMKP01000001.1"/>
</dbReference>
<feature type="transmembrane region" description="Helical" evidence="5">
    <location>
        <begin position="184"/>
        <end position="202"/>
    </location>
</feature>
<feature type="transmembrane region" description="Helical" evidence="5">
    <location>
        <begin position="398"/>
        <end position="417"/>
    </location>
</feature>